<evidence type="ECO:0000313" key="2">
    <source>
        <dbReference type="Proteomes" id="UP001501710"/>
    </source>
</evidence>
<proteinExistence type="predicted"/>
<organism evidence="1 2">
    <name type="scientific">Actinomadura meridiana</name>
    <dbReference type="NCBI Taxonomy" id="559626"/>
    <lineage>
        <taxon>Bacteria</taxon>
        <taxon>Bacillati</taxon>
        <taxon>Actinomycetota</taxon>
        <taxon>Actinomycetes</taxon>
        <taxon>Streptosporangiales</taxon>
        <taxon>Thermomonosporaceae</taxon>
        <taxon>Actinomadura</taxon>
    </lineage>
</organism>
<comment type="caution">
    <text evidence="1">The sequence shown here is derived from an EMBL/GenBank/DDBJ whole genome shotgun (WGS) entry which is preliminary data.</text>
</comment>
<keyword evidence="2" id="KW-1185">Reference proteome</keyword>
<name>A0ABP8BU21_9ACTN</name>
<sequence>MSLAKTPCPTWCETDHDREQSHEHFLGEFDHVQVHLRSVSSEEYPVVWLTNGRTLRLDAPSITEIEVCEAPGMAALMDTLGHRELGEMIRDALEMVEDEDELAPVQVEGGAL</sequence>
<protein>
    <submittedName>
        <fullName evidence="1">Uncharacterized protein</fullName>
    </submittedName>
</protein>
<reference evidence="2" key="1">
    <citation type="journal article" date="2019" name="Int. J. Syst. Evol. Microbiol.">
        <title>The Global Catalogue of Microorganisms (GCM) 10K type strain sequencing project: providing services to taxonomists for standard genome sequencing and annotation.</title>
        <authorList>
            <consortium name="The Broad Institute Genomics Platform"/>
            <consortium name="The Broad Institute Genome Sequencing Center for Infectious Disease"/>
            <person name="Wu L."/>
            <person name="Ma J."/>
        </authorList>
    </citation>
    <scope>NUCLEOTIDE SEQUENCE [LARGE SCALE GENOMIC DNA]</scope>
    <source>
        <strain evidence="2">JCM 17440</strain>
    </source>
</reference>
<dbReference type="EMBL" id="BAABAS010000004">
    <property type="protein sequence ID" value="GAA4225922.1"/>
    <property type="molecule type" value="Genomic_DNA"/>
</dbReference>
<evidence type="ECO:0000313" key="1">
    <source>
        <dbReference type="EMBL" id="GAA4225922.1"/>
    </source>
</evidence>
<dbReference type="Proteomes" id="UP001501710">
    <property type="component" value="Unassembled WGS sequence"/>
</dbReference>
<accession>A0ABP8BU21</accession>
<dbReference type="RefSeq" id="WP_344890157.1">
    <property type="nucleotide sequence ID" value="NZ_BAABAS010000004.1"/>
</dbReference>
<gene>
    <name evidence="1" type="ORF">GCM10022254_09060</name>
</gene>